<dbReference type="HOGENOM" id="CLU_029171_4_0_10"/>
<dbReference type="Proteomes" id="UP000008461">
    <property type="component" value="Chromosome"/>
</dbReference>
<feature type="transmembrane region" description="Helical" evidence="1">
    <location>
        <begin position="293"/>
        <end position="312"/>
    </location>
</feature>
<reference key="2">
    <citation type="submission" date="2011-04" db="EMBL/GenBank/DDBJ databases">
        <title>Complete sequence of chromosome of Haliscomenobacter hydrossis DSM 1100.</title>
        <authorList>
            <consortium name="US DOE Joint Genome Institute (JGI-PGF)"/>
            <person name="Lucas S."/>
            <person name="Han J."/>
            <person name="Lapidus A."/>
            <person name="Bruce D."/>
            <person name="Goodwin L."/>
            <person name="Pitluck S."/>
            <person name="Peters L."/>
            <person name="Kyrpides N."/>
            <person name="Mavromatis K."/>
            <person name="Ivanova N."/>
            <person name="Ovchinnikova G."/>
            <person name="Pagani I."/>
            <person name="Daligault H."/>
            <person name="Detter J.C."/>
            <person name="Han C."/>
            <person name="Land M."/>
            <person name="Hauser L."/>
            <person name="Markowitz V."/>
            <person name="Cheng J.-F."/>
            <person name="Hugenholtz P."/>
            <person name="Woyke T."/>
            <person name="Wu D."/>
            <person name="Verbarg S."/>
            <person name="Frueling A."/>
            <person name="Brambilla E."/>
            <person name="Klenk H.-P."/>
            <person name="Eisen J.A."/>
        </authorList>
    </citation>
    <scope>NUCLEOTIDE SEQUENCE</scope>
    <source>
        <strain>DSM 1100</strain>
    </source>
</reference>
<proteinExistence type="predicted"/>
<sequence length="394" mass="44907">MSIVPPPPRLGSVDVYRGLVMFLMMAEVLEFGHVAKAFPDSGFWAFLHFHQSHVPWVGCSLHDLIQPSFSFLVGVALPYSLASRMSQGQSNWQIWGHTFRRALILILLGIFLRSMYDKQTNFTFEDTLTQIGLGYIFLFALGQVSQRRQWVALAIILLGYWAWFALFPLPGADFNWAEAGVAADWPHHLQGFAAHWNKNTNAAWVFDRWFMNLFPREEAFRFNGGGYSTMSFVPTLGTMILGLIAGQWLKSAQVAVDLLRKLVLTGLILLTLGFLLNLLGVCPNVKRIWTPTWTLYSGGWCFLLLAGFYYLVDVLQQGRWFYVLKVLGMNSIAAYVLAHTVIGFIDSSFRIHVSQQYDLIFGEGYRTLVSGTVLLAMQFLVLDWMYRKRIFIKI</sequence>
<organism evidence="2 3">
    <name type="scientific">Haliscomenobacter hydrossis (strain ATCC 27775 / DSM 1100 / LMG 10767 / O)</name>
    <dbReference type="NCBI Taxonomy" id="760192"/>
    <lineage>
        <taxon>Bacteria</taxon>
        <taxon>Pseudomonadati</taxon>
        <taxon>Bacteroidota</taxon>
        <taxon>Saprospiria</taxon>
        <taxon>Saprospirales</taxon>
        <taxon>Haliscomenobacteraceae</taxon>
        <taxon>Haliscomenobacter</taxon>
    </lineage>
</organism>
<dbReference type="eggNOG" id="COG4299">
    <property type="taxonomic scope" value="Bacteria"/>
</dbReference>
<dbReference type="AlphaFoldDB" id="F4KP63"/>
<dbReference type="PANTHER" id="PTHR31061:SF24">
    <property type="entry name" value="LD22376P"/>
    <property type="match status" value="1"/>
</dbReference>
<keyword evidence="1" id="KW-0812">Transmembrane</keyword>
<dbReference type="PANTHER" id="PTHR31061">
    <property type="entry name" value="LD22376P"/>
    <property type="match status" value="1"/>
</dbReference>
<keyword evidence="3" id="KW-1185">Reference proteome</keyword>
<dbReference type="STRING" id="760192.Halhy_0956"/>
<feature type="transmembrane region" description="Helical" evidence="1">
    <location>
        <begin position="94"/>
        <end position="116"/>
    </location>
</feature>
<feature type="transmembrane region" description="Helical" evidence="1">
    <location>
        <begin position="151"/>
        <end position="169"/>
    </location>
</feature>
<feature type="transmembrane region" description="Helical" evidence="1">
    <location>
        <begin position="231"/>
        <end position="250"/>
    </location>
</feature>
<evidence type="ECO:0000313" key="3">
    <source>
        <dbReference type="Proteomes" id="UP000008461"/>
    </source>
</evidence>
<keyword evidence="1" id="KW-0472">Membrane</keyword>
<dbReference type="EMBL" id="CP002691">
    <property type="protein sequence ID" value="AEE48857.1"/>
    <property type="molecule type" value="Genomic_DNA"/>
</dbReference>
<name>F4KP63_HALH1</name>
<feature type="transmembrane region" description="Helical" evidence="1">
    <location>
        <begin position="365"/>
        <end position="386"/>
    </location>
</feature>
<evidence type="ECO:0000313" key="2">
    <source>
        <dbReference type="EMBL" id="AEE48857.1"/>
    </source>
</evidence>
<accession>F4KP63</accession>
<feature type="transmembrane region" description="Helical" evidence="1">
    <location>
        <begin position="324"/>
        <end position="345"/>
    </location>
</feature>
<feature type="transmembrane region" description="Helical" evidence="1">
    <location>
        <begin position="64"/>
        <end position="82"/>
    </location>
</feature>
<protein>
    <submittedName>
        <fullName evidence="2">Uncharacterized protein</fullName>
    </submittedName>
</protein>
<feature type="transmembrane region" description="Helical" evidence="1">
    <location>
        <begin position="128"/>
        <end position="144"/>
    </location>
</feature>
<feature type="transmembrane region" description="Helical" evidence="1">
    <location>
        <begin position="262"/>
        <end position="281"/>
    </location>
</feature>
<dbReference type="KEGG" id="hhy:Halhy_0956"/>
<gene>
    <name evidence="2" type="ordered locus">Halhy_0956</name>
</gene>
<dbReference type="RefSeq" id="WP_013763415.1">
    <property type="nucleotide sequence ID" value="NC_015510.1"/>
</dbReference>
<keyword evidence="1" id="KW-1133">Transmembrane helix</keyword>
<reference evidence="2 3" key="1">
    <citation type="journal article" date="2011" name="Stand. Genomic Sci.">
        <title>Complete genome sequence of Haliscomenobacter hydrossis type strain (O).</title>
        <authorList>
            <consortium name="US DOE Joint Genome Institute (JGI-PGF)"/>
            <person name="Daligault H."/>
            <person name="Lapidus A."/>
            <person name="Zeytun A."/>
            <person name="Nolan M."/>
            <person name="Lucas S."/>
            <person name="Del Rio T.G."/>
            <person name="Tice H."/>
            <person name="Cheng J.F."/>
            <person name="Tapia R."/>
            <person name="Han C."/>
            <person name="Goodwin L."/>
            <person name="Pitluck S."/>
            <person name="Liolios K."/>
            <person name="Pagani I."/>
            <person name="Ivanova N."/>
            <person name="Huntemann M."/>
            <person name="Mavromatis K."/>
            <person name="Mikhailova N."/>
            <person name="Pati A."/>
            <person name="Chen A."/>
            <person name="Palaniappan K."/>
            <person name="Land M."/>
            <person name="Hauser L."/>
            <person name="Brambilla E.M."/>
            <person name="Rohde M."/>
            <person name="Verbarg S."/>
            <person name="Goker M."/>
            <person name="Bristow J."/>
            <person name="Eisen J.A."/>
            <person name="Markowitz V."/>
            <person name="Hugenholtz P."/>
            <person name="Kyrpides N.C."/>
            <person name="Klenk H.P."/>
            <person name="Woyke T."/>
        </authorList>
    </citation>
    <scope>NUCLEOTIDE SEQUENCE [LARGE SCALE GENOMIC DNA]</scope>
    <source>
        <strain evidence="3">ATCC 27775 / DSM 1100 / LMG 10767 / O</strain>
    </source>
</reference>
<evidence type="ECO:0000256" key="1">
    <source>
        <dbReference type="SAM" id="Phobius"/>
    </source>
</evidence>